<organism evidence="1 2">
    <name type="scientific">Solanum tuberosum</name>
    <name type="common">Potato</name>
    <dbReference type="NCBI Taxonomy" id="4113"/>
    <lineage>
        <taxon>Eukaryota</taxon>
        <taxon>Viridiplantae</taxon>
        <taxon>Streptophyta</taxon>
        <taxon>Embryophyta</taxon>
        <taxon>Tracheophyta</taxon>
        <taxon>Spermatophyta</taxon>
        <taxon>Magnoliopsida</taxon>
        <taxon>eudicotyledons</taxon>
        <taxon>Gunneridae</taxon>
        <taxon>Pentapetalae</taxon>
        <taxon>asterids</taxon>
        <taxon>lamiids</taxon>
        <taxon>Solanales</taxon>
        <taxon>Solanaceae</taxon>
        <taxon>Solanoideae</taxon>
        <taxon>Solaneae</taxon>
        <taxon>Solanum</taxon>
    </lineage>
</organism>
<dbReference type="Proteomes" id="UP000826656">
    <property type="component" value="Unassembled WGS sequence"/>
</dbReference>
<protein>
    <submittedName>
        <fullName evidence="1">Uncharacterized protein</fullName>
    </submittedName>
</protein>
<proteinExistence type="predicted"/>
<reference evidence="1 2" key="1">
    <citation type="journal article" date="2021" name="bioRxiv">
        <title>Chromosome-scale and haplotype-resolved genome assembly of a tetraploid potato cultivar.</title>
        <authorList>
            <person name="Sun H."/>
            <person name="Jiao W.-B."/>
            <person name="Krause K."/>
            <person name="Campoy J.A."/>
            <person name="Goel M."/>
            <person name="Folz-Donahue K."/>
            <person name="Kukat C."/>
            <person name="Huettel B."/>
            <person name="Schneeberger K."/>
        </authorList>
    </citation>
    <scope>NUCLEOTIDE SEQUENCE [LARGE SCALE GENOMIC DNA]</scope>
    <source>
        <strain evidence="1">SolTubOtavaFocal</strain>
        <tissue evidence="1">Leaves</tissue>
    </source>
</reference>
<dbReference type="EMBL" id="JAIVGD010000005">
    <property type="protein sequence ID" value="KAH0774790.1"/>
    <property type="molecule type" value="Genomic_DNA"/>
</dbReference>
<evidence type="ECO:0000313" key="2">
    <source>
        <dbReference type="Proteomes" id="UP000826656"/>
    </source>
</evidence>
<name>A0ABQ7W240_SOLTU</name>
<evidence type="ECO:0000313" key="1">
    <source>
        <dbReference type="EMBL" id="KAH0774790.1"/>
    </source>
</evidence>
<gene>
    <name evidence="1" type="ORF">KY290_011927</name>
</gene>
<accession>A0ABQ7W240</accession>
<keyword evidence="2" id="KW-1185">Reference proteome</keyword>
<comment type="caution">
    <text evidence="1">The sequence shown here is derived from an EMBL/GenBank/DDBJ whole genome shotgun (WGS) entry which is preliminary data.</text>
</comment>
<sequence length="93" mass="10357">MASGSLTGFVIEFQSATVKHLKQLCAKLTEREVILCEQVAELVAHEIVVTTPIVSYAFWFKLCKSRIEVYEQNGDSIKNGEISEEEEAHNVAA</sequence>